<name>A0A9Q9BK69_TREDN</name>
<feature type="domain" description="ABC transmembrane type-1" evidence="9">
    <location>
        <begin position="18"/>
        <end position="301"/>
    </location>
</feature>
<dbReference type="InterPro" id="IPR017871">
    <property type="entry name" value="ABC_transporter-like_CS"/>
</dbReference>
<evidence type="ECO:0000256" key="3">
    <source>
        <dbReference type="ARBA" id="ARBA00022741"/>
    </source>
</evidence>
<feature type="transmembrane region" description="Helical" evidence="7">
    <location>
        <begin position="156"/>
        <end position="176"/>
    </location>
</feature>
<dbReference type="Pfam" id="PF00664">
    <property type="entry name" value="ABC_membrane"/>
    <property type="match status" value="1"/>
</dbReference>
<accession>A0A9Q9BK69</accession>
<dbReference type="AlphaFoldDB" id="A0A9Q9BK69"/>
<keyword evidence="3" id="KW-0547">Nucleotide-binding</keyword>
<comment type="subcellular location">
    <subcellularLocation>
        <location evidence="1">Cell membrane</location>
        <topology evidence="1">Multi-pass membrane protein</topology>
    </subcellularLocation>
</comment>
<dbReference type="InterPro" id="IPR003439">
    <property type="entry name" value="ABC_transporter-like_ATP-bd"/>
</dbReference>
<proteinExistence type="predicted"/>
<dbReference type="InterPro" id="IPR011527">
    <property type="entry name" value="ABC1_TM_dom"/>
</dbReference>
<feature type="transmembrane region" description="Helical" evidence="7">
    <location>
        <begin position="130"/>
        <end position="150"/>
    </location>
</feature>
<dbReference type="InterPro" id="IPR039421">
    <property type="entry name" value="Type_1_exporter"/>
</dbReference>
<dbReference type="Pfam" id="PF00005">
    <property type="entry name" value="ABC_tran"/>
    <property type="match status" value="1"/>
</dbReference>
<sequence>MIHKRLTGSVPKSKKWILLSALSSWISLLCNVVITFVTVRFIFSLYNSSLDTKTVFVLLSAASAALIIRVIAVRKRSYFSYRAGTEVKRTLRSMLYDKFISLKLNYSQYISMAEVTQIGTDGIEQLDSYFGAYLPQFFFSMAAPVTLFIILAPINFFAALVLFVCVPLIPLSIAAIQTVAKRILKRYLDVYTGLGDSFLDNLRGLITLKAYSDDEAQHRELNAEAENFRRVTMRVLTMQLNSIFVMDTVAYGGTALGTIVSLYQLRAGNLSIEGTLLFILLCAEFFLPLRALGSFFHIAMNGITAANRLFELMDVKSDSASILSEAELEETAKKIKGSQPGSQPDSLQGNLPSLEVKNLNFNYNESKYAVKNASLEFLKPGFYGIAGESGSGKSTAAALLMGLQKNYSGEILLSGIEAKKLPDEFRAKYMNLVSTESFLFGASVRENLLIAKPSASDEELMSVLKKVLLDEFILNRKYLGDGNSGLDFYIESGGKNLSGGQIQRFALARALLHDTDIYIFDEAVSNIDVESEELILSTLYELSKTKIIIFISHRLANIENADHIYVFEKGEIKEEGTHSSLIEKNGVYARMYLQQKDLEKIRMGVK</sequence>
<feature type="transmembrane region" description="Helical" evidence="7">
    <location>
        <begin position="16"/>
        <end position="43"/>
    </location>
</feature>
<evidence type="ECO:0000256" key="7">
    <source>
        <dbReference type="SAM" id="Phobius"/>
    </source>
</evidence>
<dbReference type="GO" id="GO:0005886">
    <property type="term" value="C:plasma membrane"/>
    <property type="evidence" value="ECO:0007669"/>
    <property type="project" value="UniProtKB-SubCell"/>
</dbReference>
<gene>
    <name evidence="10" type="ORF">E4N86_00810</name>
</gene>
<feature type="transmembrane region" description="Helical" evidence="7">
    <location>
        <begin position="55"/>
        <end position="72"/>
    </location>
</feature>
<dbReference type="InterPro" id="IPR036640">
    <property type="entry name" value="ABC1_TM_sf"/>
</dbReference>
<evidence type="ECO:0000256" key="1">
    <source>
        <dbReference type="ARBA" id="ARBA00004651"/>
    </source>
</evidence>
<feature type="transmembrane region" description="Helical" evidence="7">
    <location>
        <begin position="275"/>
        <end position="299"/>
    </location>
</feature>
<dbReference type="InterPro" id="IPR003593">
    <property type="entry name" value="AAA+_ATPase"/>
</dbReference>
<dbReference type="PANTHER" id="PTHR43394">
    <property type="entry name" value="ATP-DEPENDENT PERMEASE MDL1, MITOCHONDRIAL"/>
    <property type="match status" value="1"/>
</dbReference>
<feature type="transmembrane region" description="Helical" evidence="7">
    <location>
        <begin position="243"/>
        <end position="263"/>
    </location>
</feature>
<dbReference type="Gene3D" id="3.40.50.300">
    <property type="entry name" value="P-loop containing nucleotide triphosphate hydrolases"/>
    <property type="match status" value="1"/>
</dbReference>
<dbReference type="PROSITE" id="PS50929">
    <property type="entry name" value="ABC_TM1F"/>
    <property type="match status" value="1"/>
</dbReference>
<evidence type="ECO:0000259" key="9">
    <source>
        <dbReference type="PROSITE" id="PS50929"/>
    </source>
</evidence>
<dbReference type="RefSeq" id="WP_253716786.1">
    <property type="nucleotide sequence ID" value="NZ_CP051522.1"/>
</dbReference>
<dbReference type="Proteomes" id="UP001056981">
    <property type="component" value="Chromosome"/>
</dbReference>
<evidence type="ECO:0000313" key="10">
    <source>
        <dbReference type="EMBL" id="UTC99323.1"/>
    </source>
</evidence>
<keyword evidence="2 7" id="KW-0812">Transmembrane</keyword>
<reference evidence="10" key="1">
    <citation type="submission" date="2020-04" db="EMBL/GenBank/DDBJ databases">
        <title>Comparative genomics of oral phylogroup-2 Treponema strains.</title>
        <authorList>
            <person name="Zeng H."/>
            <person name="Chan Y.K."/>
            <person name="Watt R.M."/>
        </authorList>
    </citation>
    <scope>NUCLEOTIDE SEQUENCE</scope>
    <source>
        <strain evidence="10">OMZ 905</strain>
    </source>
</reference>
<evidence type="ECO:0000259" key="8">
    <source>
        <dbReference type="PROSITE" id="PS50893"/>
    </source>
</evidence>
<keyword evidence="4 10" id="KW-0067">ATP-binding</keyword>
<dbReference type="GO" id="GO:0005524">
    <property type="term" value="F:ATP binding"/>
    <property type="evidence" value="ECO:0007669"/>
    <property type="project" value="UniProtKB-KW"/>
</dbReference>
<dbReference type="PROSITE" id="PS50893">
    <property type="entry name" value="ABC_TRANSPORTER_2"/>
    <property type="match status" value="1"/>
</dbReference>
<keyword evidence="5 7" id="KW-1133">Transmembrane helix</keyword>
<dbReference type="SMART" id="SM00382">
    <property type="entry name" value="AAA"/>
    <property type="match status" value="1"/>
</dbReference>
<dbReference type="InterPro" id="IPR027417">
    <property type="entry name" value="P-loop_NTPase"/>
</dbReference>
<evidence type="ECO:0000313" key="11">
    <source>
        <dbReference type="Proteomes" id="UP001056981"/>
    </source>
</evidence>
<dbReference type="GO" id="GO:0016887">
    <property type="term" value="F:ATP hydrolysis activity"/>
    <property type="evidence" value="ECO:0007669"/>
    <property type="project" value="InterPro"/>
</dbReference>
<dbReference type="SUPFAM" id="SSF52540">
    <property type="entry name" value="P-loop containing nucleoside triphosphate hydrolases"/>
    <property type="match status" value="1"/>
</dbReference>
<dbReference type="PROSITE" id="PS00211">
    <property type="entry name" value="ABC_TRANSPORTER_1"/>
    <property type="match status" value="1"/>
</dbReference>
<evidence type="ECO:0000256" key="5">
    <source>
        <dbReference type="ARBA" id="ARBA00022989"/>
    </source>
</evidence>
<evidence type="ECO:0000256" key="6">
    <source>
        <dbReference type="ARBA" id="ARBA00023136"/>
    </source>
</evidence>
<dbReference type="CDD" id="cd18781">
    <property type="entry name" value="ABC_6TM_AarD_CydDC_like"/>
    <property type="match status" value="1"/>
</dbReference>
<organism evidence="10 11">
    <name type="scientific">Treponema denticola</name>
    <dbReference type="NCBI Taxonomy" id="158"/>
    <lineage>
        <taxon>Bacteria</taxon>
        <taxon>Pseudomonadati</taxon>
        <taxon>Spirochaetota</taxon>
        <taxon>Spirochaetia</taxon>
        <taxon>Spirochaetales</taxon>
        <taxon>Treponemataceae</taxon>
        <taxon>Treponema</taxon>
    </lineage>
</organism>
<protein>
    <submittedName>
        <fullName evidence="10">ABC transporter ATP-binding protein/permease</fullName>
    </submittedName>
</protein>
<dbReference type="SUPFAM" id="SSF90123">
    <property type="entry name" value="ABC transporter transmembrane region"/>
    <property type="match status" value="1"/>
</dbReference>
<keyword evidence="6 7" id="KW-0472">Membrane</keyword>
<evidence type="ECO:0000256" key="4">
    <source>
        <dbReference type="ARBA" id="ARBA00022840"/>
    </source>
</evidence>
<dbReference type="Gene3D" id="1.20.1560.10">
    <property type="entry name" value="ABC transporter type 1, transmembrane domain"/>
    <property type="match status" value="1"/>
</dbReference>
<dbReference type="PANTHER" id="PTHR43394:SF1">
    <property type="entry name" value="ATP-BINDING CASSETTE SUB-FAMILY B MEMBER 10, MITOCHONDRIAL"/>
    <property type="match status" value="1"/>
</dbReference>
<feature type="domain" description="ABC transporter" evidence="8">
    <location>
        <begin position="354"/>
        <end position="594"/>
    </location>
</feature>
<dbReference type="EMBL" id="CP051635">
    <property type="protein sequence ID" value="UTC99323.1"/>
    <property type="molecule type" value="Genomic_DNA"/>
</dbReference>
<dbReference type="GO" id="GO:0015421">
    <property type="term" value="F:ABC-type oligopeptide transporter activity"/>
    <property type="evidence" value="ECO:0007669"/>
    <property type="project" value="TreeGrafter"/>
</dbReference>
<evidence type="ECO:0000256" key="2">
    <source>
        <dbReference type="ARBA" id="ARBA00022692"/>
    </source>
</evidence>